<sequence>MAAVRDVGFADCRPGGVLAPDLGADVRRGLVMAGGGLKVAYQAGVLQVWLDEARIDDEPLGFVHADGASGGVFNLAMWCQGCSGRAIADNWRRVAPVTRGAAPNLTGTALFSMRRFRTNVLQGIWGLDWPTIRARGAPATFNVFDVDAQRSRTVAPADMTEDLLVAATSLPGWYPPVVIGGRRFIDAVYVTDANLAATVDAGANELWIPWTVSTAGRGRNGPVSQYFQIIEAAANGRLHADLERIAASNEAWARGVPGSFPYPVRVVPLVAEVPIHYLLVFTRRAIARTVELGVTEARRWCVDRPGVTLVPASPPTPPMPGGVRFRERMSGRVRIATDPYARLTVALTATARDVDTLRAGDRRLGLTGQVDCAAFGGRRPVETGELTLLPGTGPSTMEYRLDFTDLVGQPLRLVGVKQVRHDGRLDLWPDTTTLAVTVHRRDVPADPGADPVADGTLRLRAWSFLRLLTTVRGIAPGVGRRVRAVWRFASWFARRLAGIYGAPRARAVDPGFPAGQGPTNAFVVTDNRTTLPVPPERVWAALVDAAGWERFYDNARDVRLDDGGAGLTATTTFRWTTFHTRIRSTVVSFEEGKELGWTWKGPLARGYHVWWLEPDRDGCRVRTVETQRGLVPWVARVLLRRVVTAGHERWLRGLLTGTAPGVVPRVSSDPPGSGPP</sequence>
<dbReference type="Pfam" id="PF10604">
    <property type="entry name" value="Polyketide_cyc2"/>
    <property type="match status" value="1"/>
</dbReference>
<dbReference type="SUPFAM" id="SSF55961">
    <property type="entry name" value="Bet v1-like"/>
    <property type="match status" value="1"/>
</dbReference>
<dbReference type="EMBL" id="BJVJ01000031">
    <property type="protein sequence ID" value="GEL24320.1"/>
    <property type="molecule type" value="Genomic_DNA"/>
</dbReference>
<comment type="caution">
    <text evidence="3">The sequence shown here is derived from an EMBL/GenBank/DDBJ whole genome shotgun (WGS) entry which is preliminary data.</text>
</comment>
<keyword evidence="4" id="KW-1185">Reference proteome</keyword>
<dbReference type="GO" id="GO:0006629">
    <property type="term" value="P:lipid metabolic process"/>
    <property type="evidence" value="ECO:0007669"/>
    <property type="project" value="UniProtKB-KW"/>
</dbReference>
<dbReference type="OrthoDB" id="2339873at2"/>
<name>A0A511DHR2_9PSEU</name>
<proteinExistence type="predicted"/>
<reference evidence="3 4" key="1">
    <citation type="submission" date="2019-07" db="EMBL/GenBank/DDBJ databases">
        <title>Whole genome shotgun sequence of Pseudonocardia sulfidoxydans NBRC 16205.</title>
        <authorList>
            <person name="Hosoyama A."/>
            <person name="Uohara A."/>
            <person name="Ohji S."/>
            <person name="Ichikawa N."/>
        </authorList>
    </citation>
    <scope>NUCLEOTIDE SEQUENCE [LARGE SCALE GENOMIC DNA]</scope>
    <source>
        <strain evidence="3 4">NBRC 16205</strain>
    </source>
</reference>
<feature type="domain" description="PNPLA" evidence="2">
    <location>
        <begin position="30"/>
        <end position="190"/>
    </location>
</feature>
<dbReference type="InterPro" id="IPR023393">
    <property type="entry name" value="START-like_dom_sf"/>
</dbReference>
<dbReference type="InterPro" id="IPR019587">
    <property type="entry name" value="Polyketide_cyclase/dehydratase"/>
</dbReference>
<dbReference type="Proteomes" id="UP000321685">
    <property type="component" value="Unassembled WGS sequence"/>
</dbReference>
<keyword evidence="1" id="KW-0443">Lipid metabolism</keyword>
<accession>A0A511DHR2</accession>
<evidence type="ECO:0000256" key="1">
    <source>
        <dbReference type="ARBA" id="ARBA00023098"/>
    </source>
</evidence>
<dbReference type="Gene3D" id="3.40.1090.10">
    <property type="entry name" value="Cytosolic phospholipase A2 catalytic domain"/>
    <property type="match status" value="1"/>
</dbReference>
<dbReference type="AlphaFoldDB" id="A0A511DHR2"/>
<evidence type="ECO:0000313" key="3">
    <source>
        <dbReference type="EMBL" id="GEL24320.1"/>
    </source>
</evidence>
<dbReference type="Pfam" id="PF01734">
    <property type="entry name" value="Patatin"/>
    <property type="match status" value="1"/>
</dbReference>
<dbReference type="RefSeq" id="WP_147108981.1">
    <property type="nucleotide sequence ID" value="NZ_BJVJ01000031.1"/>
</dbReference>
<organism evidence="3 4">
    <name type="scientific">Pseudonocardia sulfidoxydans NBRC 16205</name>
    <dbReference type="NCBI Taxonomy" id="1223511"/>
    <lineage>
        <taxon>Bacteria</taxon>
        <taxon>Bacillati</taxon>
        <taxon>Actinomycetota</taxon>
        <taxon>Actinomycetes</taxon>
        <taxon>Pseudonocardiales</taxon>
        <taxon>Pseudonocardiaceae</taxon>
        <taxon>Pseudonocardia</taxon>
    </lineage>
</organism>
<evidence type="ECO:0000313" key="4">
    <source>
        <dbReference type="Proteomes" id="UP000321685"/>
    </source>
</evidence>
<evidence type="ECO:0000259" key="2">
    <source>
        <dbReference type="Pfam" id="PF01734"/>
    </source>
</evidence>
<dbReference type="Gene3D" id="3.30.530.20">
    <property type="match status" value="1"/>
</dbReference>
<dbReference type="InterPro" id="IPR016035">
    <property type="entry name" value="Acyl_Trfase/lysoPLipase"/>
</dbReference>
<gene>
    <name evidence="3" type="ORF">PSU4_32740</name>
</gene>
<dbReference type="InterPro" id="IPR002641">
    <property type="entry name" value="PNPLA_dom"/>
</dbReference>
<dbReference type="SUPFAM" id="SSF52151">
    <property type="entry name" value="FabD/lysophospholipase-like"/>
    <property type="match status" value="1"/>
</dbReference>
<protein>
    <recommendedName>
        <fullName evidence="2">PNPLA domain-containing protein</fullName>
    </recommendedName>
</protein>